<dbReference type="Gene3D" id="3.40.250.10">
    <property type="entry name" value="Rhodanese-like domain"/>
    <property type="match status" value="2"/>
</dbReference>
<dbReference type="PANTHER" id="PTHR43855">
    <property type="entry name" value="THIOSULFATE SULFURTRANSFERASE"/>
    <property type="match status" value="1"/>
</dbReference>
<dbReference type="Proteomes" id="UP000243859">
    <property type="component" value="Unassembled WGS sequence"/>
</dbReference>
<protein>
    <submittedName>
        <fullName evidence="4">Thiosulfate/3-mercaptopyruvate sulfurtransferase</fullName>
    </submittedName>
</protein>
<dbReference type="RefSeq" id="WP_107893637.1">
    <property type="nucleotide sequence ID" value="NZ_NHSI01000060.1"/>
</dbReference>
<feature type="chain" id="PRO_5015730169" evidence="2">
    <location>
        <begin position="19"/>
        <end position="315"/>
    </location>
</feature>
<dbReference type="PROSITE" id="PS50206">
    <property type="entry name" value="RHODANESE_3"/>
    <property type="match status" value="2"/>
</dbReference>
<accession>A0A2T5BNK1</accession>
<dbReference type="InterPro" id="IPR001763">
    <property type="entry name" value="Rhodanese-like_dom"/>
</dbReference>
<dbReference type="OrthoDB" id="9781034at2"/>
<dbReference type="GO" id="GO:0016740">
    <property type="term" value="F:transferase activity"/>
    <property type="evidence" value="ECO:0007669"/>
    <property type="project" value="UniProtKB-KW"/>
</dbReference>
<gene>
    <name evidence="4" type="ORF">C8N32_13118</name>
</gene>
<keyword evidence="1" id="KW-0677">Repeat</keyword>
<keyword evidence="4" id="KW-0670">Pyruvate</keyword>
<feature type="signal peptide" evidence="2">
    <location>
        <begin position="1"/>
        <end position="18"/>
    </location>
</feature>
<name>A0A2T5BNK1_9RHOB</name>
<dbReference type="Pfam" id="PF00581">
    <property type="entry name" value="Rhodanese"/>
    <property type="match status" value="2"/>
</dbReference>
<evidence type="ECO:0000313" key="5">
    <source>
        <dbReference type="Proteomes" id="UP000243859"/>
    </source>
</evidence>
<dbReference type="PANTHER" id="PTHR43855:SF1">
    <property type="entry name" value="THIOSULFATE SULFURTRANSFERASE"/>
    <property type="match status" value="1"/>
</dbReference>
<dbReference type="InterPro" id="IPR036873">
    <property type="entry name" value="Rhodanese-like_dom_sf"/>
</dbReference>
<proteinExistence type="predicted"/>
<organism evidence="4 5">
    <name type="scientific">Rhodovulum imhoffii</name>
    <dbReference type="NCBI Taxonomy" id="365340"/>
    <lineage>
        <taxon>Bacteria</taxon>
        <taxon>Pseudomonadati</taxon>
        <taxon>Pseudomonadota</taxon>
        <taxon>Alphaproteobacteria</taxon>
        <taxon>Rhodobacterales</taxon>
        <taxon>Paracoccaceae</taxon>
        <taxon>Rhodovulum</taxon>
    </lineage>
</organism>
<dbReference type="CDD" id="cd01448">
    <property type="entry name" value="TST_Repeat_1"/>
    <property type="match status" value="1"/>
</dbReference>
<dbReference type="SMART" id="SM00450">
    <property type="entry name" value="RHOD"/>
    <property type="match status" value="2"/>
</dbReference>
<feature type="domain" description="Rhodanese" evidence="3">
    <location>
        <begin position="36"/>
        <end position="153"/>
    </location>
</feature>
<dbReference type="InterPro" id="IPR051126">
    <property type="entry name" value="Thiosulfate_sulfurtransferase"/>
</dbReference>
<dbReference type="SUPFAM" id="SSF52821">
    <property type="entry name" value="Rhodanese/Cell cycle control phosphatase"/>
    <property type="match status" value="2"/>
</dbReference>
<dbReference type="AlphaFoldDB" id="A0A2T5BNK1"/>
<dbReference type="EMBL" id="QAAA01000031">
    <property type="protein sequence ID" value="PTN00566.1"/>
    <property type="molecule type" value="Genomic_DNA"/>
</dbReference>
<keyword evidence="2" id="KW-0732">Signal</keyword>
<evidence type="ECO:0000256" key="1">
    <source>
        <dbReference type="ARBA" id="ARBA00022737"/>
    </source>
</evidence>
<evidence type="ECO:0000313" key="4">
    <source>
        <dbReference type="EMBL" id="PTN00566.1"/>
    </source>
</evidence>
<sequence>MKYFILSAALALPLPALASVTGPLTTADTLAAAQHETPAPLVLDIRTGTTEDGKSVYDAGHIPGAIHAPYNLFRGPQDNPGELVPEDRLTEILRGLGVTHDRTTVIVHQGADATDFGAAARVYWTLKSSGVSTLAILNGGMNAWQAAGLAQSQAVVTPEPSDITVEFDDTWLATTETVQSIVEGSESAELIDARPEAFWKGEAKHGAAARPGTLPQSRYFEHSRWFDTDAPALIQPALVDSLAAENGFTQGDALVSFCNTGHWAATNWFALSELAGIDGVKLYPESLVGWSNAGLPMDNVPGIFRNLMNKIRGNY</sequence>
<comment type="caution">
    <text evidence="4">The sequence shown here is derived from an EMBL/GenBank/DDBJ whole genome shotgun (WGS) entry which is preliminary data.</text>
</comment>
<feature type="domain" description="Rhodanese" evidence="3">
    <location>
        <begin position="184"/>
        <end position="299"/>
    </location>
</feature>
<keyword evidence="5" id="KW-1185">Reference proteome</keyword>
<evidence type="ECO:0000256" key="2">
    <source>
        <dbReference type="SAM" id="SignalP"/>
    </source>
</evidence>
<keyword evidence="4" id="KW-0808">Transferase</keyword>
<evidence type="ECO:0000259" key="3">
    <source>
        <dbReference type="PROSITE" id="PS50206"/>
    </source>
</evidence>
<reference evidence="4 5" key="1">
    <citation type="submission" date="2018-04" db="EMBL/GenBank/DDBJ databases">
        <title>Genomic Encyclopedia of Archaeal and Bacterial Type Strains, Phase II (KMG-II): from individual species to whole genera.</title>
        <authorList>
            <person name="Goeker M."/>
        </authorList>
    </citation>
    <scope>NUCLEOTIDE SEQUENCE [LARGE SCALE GENOMIC DNA]</scope>
    <source>
        <strain evidence="4 5">DSM 18064</strain>
    </source>
</reference>